<comment type="caution">
    <text evidence="2">The sequence shown here is derived from an EMBL/GenBank/DDBJ whole genome shotgun (WGS) entry which is preliminary data.</text>
</comment>
<accession>A0A501WYN5</accession>
<name>A0A501WYN5_9RHOB</name>
<keyword evidence="3" id="KW-1185">Reference proteome</keyword>
<dbReference type="GO" id="GO:0071949">
    <property type="term" value="F:FAD binding"/>
    <property type="evidence" value="ECO:0007669"/>
    <property type="project" value="InterPro"/>
</dbReference>
<dbReference type="PRINTS" id="PR00420">
    <property type="entry name" value="RNGMNOXGNASE"/>
</dbReference>
<gene>
    <name evidence="2" type="ORF">FJM51_05740</name>
</gene>
<feature type="domain" description="FAD-binding" evidence="1">
    <location>
        <begin position="6"/>
        <end position="338"/>
    </location>
</feature>
<evidence type="ECO:0000313" key="2">
    <source>
        <dbReference type="EMBL" id="TPE52677.1"/>
    </source>
</evidence>
<dbReference type="EMBL" id="VFRP01000003">
    <property type="protein sequence ID" value="TPE52677.1"/>
    <property type="molecule type" value="Genomic_DNA"/>
</dbReference>
<dbReference type="AlphaFoldDB" id="A0A501WYN5"/>
<organism evidence="2 3">
    <name type="scientific">Amaricoccus solimangrovi</name>
    <dbReference type="NCBI Taxonomy" id="2589815"/>
    <lineage>
        <taxon>Bacteria</taxon>
        <taxon>Pseudomonadati</taxon>
        <taxon>Pseudomonadota</taxon>
        <taxon>Alphaproteobacteria</taxon>
        <taxon>Rhodobacterales</taxon>
        <taxon>Paracoccaceae</taxon>
        <taxon>Amaricoccus</taxon>
    </lineage>
</organism>
<dbReference type="InterPro" id="IPR002938">
    <property type="entry name" value="FAD-bd"/>
</dbReference>
<dbReference type="Proteomes" id="UP000319255">
    <property type="component" value="Unassembled WGS sequence"/>
</dbReference>
<dbReference type="PANTHER" id="PTHR42685">
    <property type="entry name" value="GERANYLGERANYL DIPHOSPHATE REDUCTASE"/>
    <property type="match status" value="1"/>
</dbReference>
<evidence type="ECO:0000313" key="3">
    <source>
        <dbReference type="Proteomes" id="UP000319255"/>
    </source>
</evidence>
<protein>
    <submittedName>
        <fullName evidence="2">FAD-dependent oxidoreductase</fullName>
    </submittedName>
</protein>
<dbReference type="Gene3D" id="3.50.50.60">
    <property type="entry name" value="FAD/NAD(P)-binding domain"/>
    <property type="match status" value="1"/>
</dbReference>
<reference evidence="2 3" key="1">
    <citation type="submission" date="2019-06" db="EMBL/GenBank/DDBJ databases">
        <title>A novel bacterium of genus Amaricoccus, isolated from marine sediment.</title>
        <authorList>
            <person name="Huang H."/>
            <person name="Mo K."/>
            <person name="Hu Y."/>
        </authorList>
    </citation>
    <scope>NUCLEOTIDE SEQUENCE [LARGE SCALE GENOMIC DNA]</scope>
    <source>
        <strain evidence="2 3">HB172011</strain>
    </source>
</reference>
<dbReference type="InterPro" id="IPR036188">
    <property type="entry name" value="FAD/NAD-bd_sf"/>
</dbReference>
<evidence type="ECO:0000259" key="1">
    <source>
        <dbReference type="Pfam" id="PF01494"/>
    </source>
</evidence>
<dbReference type="RefSeq" id="WP_140453159.1">
    <property type="nucleotide sequence ID" value="NZ_VFRP01000003.1"/>
</dbReference>
<proteinExistence type="predicted"/>
<dbReference type="InterPro" id="IPR050407">
    <property type="entry name" value="Geranylgeranyl_reductase"/>
</dbReference>
<dbReference type="SUPFAM" id="SSF51905">
    <property type="entry name" value="FAD/NAD(P)-binding domain"/>
    <property type="match status" value="1"/>
</dbReference>
<sequence length="407" mass="42754">MRTDHYDAIIVGARVAGAATGLLLARAGARVLILDREAEIGDTLSTHALMRPAVELLGEWGLLGRLLGAGTPVVRQALVRYGAGEITVPVRGDAAVPGLCAPRRRLLDRTLLEAAAAAGAEVALGAAVEACLVGPAGRITGVSAVSRDGRSRAIRADLVIGADGRGSRIAELADARTLRATPSRAVTTYGYFAGIENRGYRWYFGPRVMVGVIPTNDDLHCVCASCPPEDYRARFGAGARAGLAAIAGALDPELSDPTRAAPAERLRRFAGAPGHMRARAGRGWALVGDAACFKDPMTALGISDALLDARHLAGTLGRAGSLASYARERNARVAELFEATERIASFDWDYETLASLHARVNACLRRPRDAAGLVPAPGTTLRVVVWAPRGARGEPFDNQTLTMNAGE</sequence>
<dbReference type="OrthoDB" id="103324at2"/>
<dbReference type="Pfam" id="PF01494">
    <property type="entry name" value="FAD_binding_3"/>
    <property type="match status" value="1"/>
</dbReference>
<dbReference type="PANTHER" id="PTHR42685:SF22">
    <property type="entry name" value="CONDITIONED MEDIUM FACTOR RECEPTOR 1"/>
    <property type="match status" value="1"/>
</dbReference>